<keyword evidence="2" id="KW-1185">Reference proteome</keyword>
<gene>
    <name evidence="1" type="ORF">HMPREF1983_00117</name>
</gene>
<organism evidence="1 2">
    <name type="scientific">Gemella bergeri ATCC 700627</name>
    <dbReference type="NCBI Taxonomy" id="1321820"/>
    <lineage>
        <taxon>Bacteria</taxon>
        <taxon>Bacillati</taxon>
        <taxon>Bacillota</taxon>
        <taxon>Bacilli</taxon>
        <taxon>Bacillales</taxon>
        <taxon>Gemellaceae</taxon>
        <taxon>Gemella</taxon>
    </lineage>
</organism>
<dbReference type="AlphaFoldDB" id="U2QCE2"/>
<reference evidence="1 2" key="1">
    <citation type="submission" date="2013-08" db="EMBL/GenBank/DDBJ databases">
        <authorList>
            <person name="Weinstock G."/>
            <person name="Sodergren E."/>
            <person name="Wylie T."/>
            <person name="Fulton L."/>
            <person name="Fulton R."/>
            <person name="Fronick C."/>
            <person name="O'Laughlin M."/>
            <person name="Godfrey J."/>
            <person name="Miner T."/>
            <person name="Herter B."/>
            <person name="Appelbaum E."/>
            <person name="Cordes M."/>
            <person name="Lek S."/>
            <person name="Wollam A."/>
            <person name="Pepin K.H."/>
            <person name="Palsikar V.B."/>
            <person name="Mitreva M."/>
            <person name="Wilson R.K."/>
        </authorList>
    </citation>
    <scope>NUCLEOTIDE SEQUENCE [LARGE SCALE GENOMIC DNA]</scope>
    <source>
        <strain evidence="1 2">ATCC 700627</strain>
    </source>
</reference>
<dbReference type="Pfam" id="PF11208">
    <property type="entry name" value="DUF2992"/>
    <property type="match status" value="1"/>
</dbReference>
<dbReference type="PATRIC" id="fig|1321820.3.peg.116"/>
<dbReference type="RefSeq" id="WP_021753194.1">
    <property type="nucleotide sequence ID" value="NZ_KI271850.1"/>
</dbReference>
<dbReference type="Proteomes" id="UP000016637">
    <property type="component" value="Unassembled WGS sequence"/>
</dbReference>
<evidence type="ECO:0000313" key="2">
    <source>
        <dbReference type="Proteomes" id="UP000016637"/>
    </source>
</evidence>
<dbReference type="eggNOG" id="ENOG502ZBVG">
    <property type="taxonomic scope" value="Bacteria"/>
</dbReference>
<name>U2QCE2_9BACL</name>
<sequence>MNRVSISCNIFFDNSFWIGVFERVVDGKLSAVKVTFGKEPNDKEVYEYINNYYTKFNFGSSVTTKKKVKIKNPKRLQRAVKKSCDKTFSSKSQQALKLQFEEYKKERKKNCSIQREERKKYLFELKQLKRKRKHRGK</sequence>
<dbReference type="HOGENOM" id="CLU_123192_1_0_9"/>
<dbReference type="PIRSF" id="PIRSF021328">
    <property type="entry name" value="UCP021328"/>
    <property type="match status" value="1"/>
</dbReference>
<proteinExistence type="predicted"/>
<evidence type="ECO:0000313" key="1">
    <source>
        <dbReference type="EMBL" id="ERK60510.1"/>
    </source>
</evidence>
<accession>U2QCE2</accession>
<dbReference type="EMBL" id="AWVP01000006">
    <property type="protein sequence ID" value="ERK60510.1"/>
    <property type="molecule type" value="Genomic_DNA"/>
</dbReference>
<comment type="caution">
    <text evidence="1">The sequence shown here is derived from an EMBL/GenBank/DDBJ whole genome shotgun (WGS) entry which is preliminary data.</text>
</comment>
<protein>
    <recommendedName>
        <fullName evidence="3">DUF2992 domain-containing protein</fullName>
    </recommendedName>
</protein>
<dbReference type="InterPro" id="IPR016787">
    <property type="entry name" value="UCP021328"/>
</dbReference>
<evidence type="ECO:0008006" key="3">
    <source>
        <dbReference type="Google" id="ProtNLM"/>
    </source>
</evidence>